<evidence type="ECO:0000313" key="21">
    <source>
        <dbReference type="EMBL" id="MCA9727339.1"/>
    </source>
</evidence>
<comment type="pathway">
    <text evidence="5 18">Metabolic intermediate biosynthesis; chorismate biosynthesis; chorismate from D-erythrose 4-phosphate and phosphoenolpyruvate: step 2/7.</text>
</comment>
<dbReference type="Pfam" id="PF01761">
    <property type="entry name" value="DHQ_synthase"/>
    <property type="match status" value="1"/>
</dbReference>
<keyword evidence="14 18" id="KW-0520">NAD</keyword>
<evidence type="ECO:0000256" key="4">
    <source>
        <dbReference type="ARBA" id="ARBA00004496"/>
    </source>
</evidence>
<dbReference type="EC" id="4.2.3.4" evidence="7 18"/>
<comment type="subcellular location">
    <subcellularLocation>
        <location evidence="4 18">Cytoplasm</location>
    </subcellularLocation>
</comment>
<dbReference type="GO" id="GO:0046872">
    <property type="term" value="F:metal ion binding"/>
    <property type="evidence" value="ECO:0007669"/>
    <property type="project" value="UniProtKB-KW"/>
</dbReference>
<feature type="domain" description="3-dehydroquinate synthase C-terminal" evidence="20">
    <location>
        <begin position="181"/>
        <end position="323"/>
    </location>
</feature>
<dbReference type="PIRSF" id="PIRSF001455">
    <property type="entry name" value="DHQ_synth"/>
    <property type="match status" value="1"/>
</dbReference>
<feature type="binding site" evidence="18">
    <location>
        <begin position="129"/>
        <end position="130"/>
    </location>
    <ligand>
        <name>NAD(+)</name>
        <dbReference type="ChEBI" id="CHEBI:57540"/>
    </ligand>
</feature>
<evidence type="ECO:0000256" key="5">
    <source>
        <dbReference type="ARBA" id="ARBA00004661"/>
    </source>
</evidence>
<keyword evidence="9 18" id="KW-0963">Cytoplasm</keyword>
<comment type="catalytic activity">
    <reaction evidence="1 18">
        <text>7-phospho-2-dehydro-3-deoxy-D-arabino-heptonate = 3-dehydroquinate + phosphate</text>
        <dbReference type="Rhea" id="RHEA:21968"/>
        <dbReference type="ChEBI" id="CHEBI:32364"/>
        <dbReference type="ChEBI" id="CHEBI:43474"/>
        <dbReference type="ChEBI" id="CHEBI:58394"/>
        <dbReference type="EC" id="4.2.3.4"/>
    </reaction>
</comment>
<evidence type="ECO:0000256" key="2">
    <source>
        <dbReference type="ARBA" id="ARBA00001911"/>
    </source>
</evidence>
<comment type="caution">
    <text evidence="21">The sequence shown here is derived from an EMBL/GenBank/DDBJ whole genome shotgun (WGS) entry which is preliminary data.</text>
</comment>
<accession>A0A956LXL1</accession>
<dbReference type="EMBL" id="JAGQHR010000148">
    <property type="protein sequence ID" value="MCA9727339.1"/>
    <property type="molecule type" value="Genomic_DNA"/>
</dbReference>
<evidence type="ECO:0000256" key="11">
    <source>
        <dbReference type="ARBA" id="ARBA00022723"/>
    </source>
</evidence>
<evidence type="ECO:0000256" key="9">
    <source>
        <dbReference type="ARBA" id="ARBA00022490"/>
    </source>
</evidence>
<comment type="cofactor">
    <cofactor evidence="18">
        <name>Co(2+)</name>
        <dbReference type="ChEBI" id="CHEBI:48828"/>
    </cofactor>
    <cofactor evidence="18">
        <name>Zn(2+)</name>
        <dbReference type="ChEBI" id="CHEBI:29105"/>
    </cofactor>
    <text evidence="18">Binds 1 divalent metal cation per subunit. Can use either Co(2+) or Zn(2+).</text>
</comment>
<dbReference type="PANTHER" id="PTHR43622:SF7">
    <property type="entry name" value="3-DEHYDROQUINATE SYNTHASE, CHLOROPLASTIC"/>
    <property type="match status" value="1"/>
</dbReference>
<dbReference type="Gene3D" id="3.40.50.1970">
    <property type="match status" value="1"/>
</dbReference>
<keyword evidence="17 18" id="KW-0170">Cobalt</keyword>
<dbReference type="NCBIfam" id="TIGR01357">
    <property type="entry name" value="aroB"/>
    <property type="match status" value="1"/>
</dbReference>
<feature type="binding site" evidence="18">
    <location>
        <position position="151"/>
    </location>
    <ligand>
        <name>NAD(+)</name>
        <dbReference type="ChEBI" id="CHEBI:57540"/>
    </ligand>
</feature>
<dbReference type="AlphaFoldDB" id="A0A956LXL1"/>
<dbReference type="HAMAP" id="MF_00110">
    <property type="entry name" value="DHQ_synthase"/>
    <property type="match status" value="1"/>
</dbReference>
<evidence type="ECO:0000256" key="10">
    <source>
        <dbReference type="ARBA" id="ARBA00022605"/>
    </source>
</evidence>
<dbReference type="FunFam" id="3.40.50.1970:FF:000007">
    <property type="entry name" value="Pentafunctional AROM polypeptide"/>
    <property type="match status" value="1"/>
</dbReference>
<dbReference type="GO" id="GO:0009423">
    <property type="term" value="P:chorismate biosynthetic process"/>
    <property type="evidence" value="ECO:0007669"/>
    <property type="project" value="UniProtKB-UniRule"/>
</dbReference>
<evidence type="ECO:0000256" key="12">
    <source>
        <dbReference type="ARBA" id="ARBA00022741"/>
    </source>
</evidence>
<dbReference type="GO" id="GO:0000166">
    <property type="term" value="F:nucleotide binding"/>
    <property type="evidence" value="ECO:0007669"/>
    <property type="project" value="UniProtKB-KW"/>
</dbReference>
<dbReference type="GO" id="GO:0003856">
    <property type="term" value="F:3-dehydroquinate synthase activity"/>
    <property type="evidence" value="ECO:0007669"/>
    <property type="project" value="UniProtKB-UniRule"/>
</dbReference>
<dbReference type="InterPro" id="IPR016037">
    <property type="entry name" value="DHQ_synth_AroB"/>
</dbReference>
<comment type="similarity">
    <text evidence="6 18">Belongs to the sugar phosphate cyclases superfamily. Dehydroquinate synthase family.</text>
</comment>
<evidence type="ECO:0000256" key="15">
    <source>
        <dbReference type="ARBA" id="ARBA00023141"/>
    </source>
</evidence>
<evidence type="ECO:0000256" key="18">
    <source>
        <dbReference type="HAMAP-Rule" id="MF_00110"/>
    </source>
</evidence>
<feature type="binding site" evidence="18">
    <location>
        <position position="184"/>
    </location>
    <ligand>
        <name>Zn(2+)</name>
        <dbReference type="ChEBI" id="CHEBI:29105"/>
    </ligand>
</feature>
<sequence length="360" mass="39304">MIELQVNLGPRSYPVRIGPWRDWELRTLFEGTQLGRWAIVADGGVWELWGRDLLSGLGSAGVEASVLCLEAGERSKSHETVFRVYDHLLAEKVRRDGVLAVFGGGVLGDVAGFAAATYQRGIRYVQIPTTLLSMVDSSVGGKTGVNYGSHKNMVGAFHQPSAVLISPEWLISLPEREFRSGLAEVIKCGIIQDVRLIEALEDVEPARLVRSERLEEVIARGLGVKARIVEQDETDLGIRKHLNFGHTVGHAIEALTGFERFLHGEAVAIGILAALRLSQEVVGLSRDHLDRIEALLNRFGLPTRVTGITVEQIIGALEMDKKASNRGQVWVLTPGLGRATVTDQVPADRVRDAVAYVVNA</sequence>
<feature type="binding site" evidence="18">
    <location>
        <begin position="105"/>
        <end position="109"/>
    </location>
    <ligand>
        <name>NAD(+)</name>
        <dbReference type="ChEBI" id="CHEBI:57540"/>
    </ligand>
</feature>
<evidence type="ECO:0000259" key="19">
    <source>
        <dbReference type="Pfam" id="PF01761"/>
    </source>
</evidence>
<keyword evidence="10 18" id="KW-0028">Amino-acid biosynthesis</keyword>
<reference evidence="21" key="1">
    <citation type="submission" date="2020-04" db="EMBL/GenBank/DDBJ databases">
        <authorList>
            <person name="Zhang T."/>
        </authorList>
    </citation>
    <scope>NUCLEOTIDE SEQUENCE</scope>
    <source>
        <strain evidence="21">HKST-UBA01</strain>
    </source>
</reference>
<evidence type="ECO:0000256" key="16">
    <source>
        <dbReference type="ARBA" id="ARBA00023239"/>
    </source>
</evidence>
<dbReference type="Proteomes" id="UP000697710">
    <property type="component" value="Unassembled WGS sequence"/>
</dbReference>
<feature type="binding site" evidence="18">
    <location>
        <position position="246"/>
    </location>
    <ligand>
        <name>Zn(2+)</name>
        <dbReference type="ChEBI" id="CHEBI:29105"/>
    </ligand>
</feature>
<dbReference type="GO" id="GO:0008652">
    <property type="term" value="P:amino acid biosynthetic process"/>
    <property type="evidence" value="ECO:0007669"/>
    <property type="project" value="UniProtKB-KW"/>
</dbReference>
<proteinExistence type="inferred from homology"/>
<comment type="caution">
    <text evidence="18">Lacks conserved residue(s) required for the propagation of feature annotation.</text>
</comment>
<protein>
    <recommendedName>
        <fullName evidence="8 18">3-dehydroquinate synthase</fullName>
        <shortName evidence="18">DHQS</shortName>
        <ecNumber evidence="7 18">4.2.3.4</ecNumber>
    </recommendedName>
</protein>
<dbReference type="InterPro" id="IPR050071">
    <property type="entry name" value="Dehydroquinate_synthase"/>
</dbReference>
<dbReference type="PANTHER" id="PTHR43622">
    <property type="entry name" value="3-DEHYDROQUINATE SYNTHASE"/>
    <property type="match status" value="1"/>
</dbReference>
<keyword evidence="12 18" id="KW-0547">Nucleotide-binding</keyword>
<feature type="binding site" evidence="18">
    <location>
        <position position="263"/>
    </location>
    <ligand>
        <name>Zn(2+)</name>
        <dbReference type="ChEBI" id="CHEBI:29105"/>
    </ligand>
</feature>
<comment type="function">
    <text evidence="18">Catalyzes the conversion of 3-deoxy-D-arabino-heptulosonate 7-phosphate (DAHP) to dehydroquinate (DHQ).</text>
</comment>
<name>A0A956LXL1_UNCEI</name>
<keyword evidence="11 18" id="KW-0479">Metal-binding</keyword>
<feature type="domain" description="3-dehydroquinate synthase N-terminal" evidence="19">
    <location>
        <begin position="68"/>
        <end position="179"/>
    </location>
</feature>
<evidence type="ECO:0000256" key="14">
    <source>
        <dbReference type="ARBA" id="ARBA00023027"/>
    </source>
</evidence>
<dbReference type="InterPro" id="IPR030960">
    <property type="entry name" value="DHQS/DOIS_N"/>
</dbReference>
<evidence type="ECO:0000256" key="8">
    <source>
        <dbReference type="ARBA" id="ARBA00017684"/>
    </source>
</evidence>
<evidence type="ECO:0000256" key="7">
    <source>
        <dbReference type="ARBA" id="ARBA00013031"/>
    </source>
</evidence>
<dbReference type="InterPro" id="IPR056179">
    <property type="entry name" value="DHQS_C"/>
</dbReference>
<keyword evidence="16 18" id="KW-0456">Lyase</keyword>
<evidence type="ECO:0000256" key="6">
    <source>
        <dbReference type="ARBA" id="ARBA00005412"/>
    </source>
</evidence>
<evidence type="ECO:0000256" key="13">
    <source>
        <dbReference type="ARBA" id="ARBA00022833"/>
    </source>
</evidence>
<dbReference type="Pfam" id="PF24621">
    <property type="entry name" value="DHQS_C"/>
    <property type="match status" value="1"/>
</dbReference>
<evidence type="ECO:0000256" key="17">
    <source>
        <dbReference type="ARBA" id="ARBA00023285"/>
    </source>
</evidence>
<organism evidence="21 22">
    <name type="scientific">Eiseniibacteriota bacterium</name>
    <dbReference type="NCBI Taxonomy" id="2212470"/>
    <lineage>
        <taxon>Bacteria</taxon>
        <taxon>Candidatus Eiseniibacteriota</taxon>
    </lineage>
</organism>
<dbReference type="InterPro" id="IPR030963">
    <property type="entry name" value="DHQ_synth_fam"/>
</dbReference>
<dbReference type="CDD" id="cd08195">
    <property type="entry name" value="DHQS"/>
    <property type="match status" value="1"/>
</dbReference>
<feature type="binding site" evidence="18">
    <location>
        <position position="142"/>
    </location>
    <ligand>
        <name>NAD(+)</name>
        <dbReference type="ChEBI" id="CHEBI:57540"/>
    </ligand>
</feature>
<evidence type="ECO:0000259" key="20">
    <source>
        <dbReference type="Pfam" id="PF24621"/>
    </source>
</evidence>
<keyword evidence="13 18" id="KW-0862">Zinc</keyword>
<gene>
    <name evidence="18 21" type="primary">aroB</name>
    <name evidence="21" type="ORF">KC729_06625</name>
</gene>
<comment type="cofactor">
    <cofactor evidence="3">
        <name>Zn(2+)</name>
        <dbReference type="ChEBI" id="CHEBI:29105"/>
    </cofactor>
</comment>
<dbReference type="GO" id="GO:0009073">
    <property type="term" value="P:aromatic amino acid family biosynthetic process"/>
    <property type="evidence" value="ECO:0007669"/>
    <property type="project" value="UniProtKB-KW"/>
</dbReference>
<keyword evidence="15 18" id="KW-0057">Aromatic amino acid biosynthesis</keyword>
<dbReference type="SUPFAM" id="SSF56796">
    <property type="entry name" value="Dehydroquinate synthase-like"/>
    <property type="match status" value="1"/>
</dbReference>
<dbReference type="GO" id="GO:0005737">
    <property type="term" value="C:cytoplasm"/>
    <property type="evidence" value="ECO:0007669"/>
    <property type="project" value="UniProtKB-SubCell"/>
</dbReference>
<evidence type="ECO:0000256" key="1">
    <source>
        <dbReference type="ARBA" id="ARBA00001393"/>
    </source>
</evidence>
<evidence type="ECO:0000313" key="22">
    <source>
        <dbReference type="Proteomes" id="UP000697710"/>
    </source>
</evidence>
<dbReference type="Gene3D" id="1.20.1090.10">
    <property type="entry name" value="Dehydroquinate synthase-like - alpha domain"/>
    <property type="match status" value="1"/>
</dbReference>
<evidence type="ECO:0000256" key="3">
    <source>
        <dbReference type="ARBA" id="ARBA00001947"/>
    </source>
</evidence>
<comment type="cofactor">
    <cofactor evidence="2 18">
        <name>NAD(+)</name>
        <dbReference type="ChEBI" id="CHEBI:57540"/>
    </cofactor>
</comment>
<reference evidence="21" key="2">
    <citation type="journal article" date="2021" name="Microbiome">
        <title>Successional dynamics and alternative stable states in a saline activated sludge microbial community over 9 years.</title>
        <authorList>
            <person name="Wang Y."/>
            <person name="Ye J."/>
            <person name="Ju F."/>
            <person name="Liu L."/>
            <person name="Boyd J.A."/>
            <person name="Deng Y."/>
            <person name="Parks D.H."/>
            <person name="Jiang X."/>
            <person name="Yin X."/>
            <person name="Woodcroft B.J."/>
            <person name="Tyson G.W."/>
            <person name="Hugenholtz P."/>
            <person name="Polz M.F."/>
            <person name="Zhang T."/>
        </authorList>
    </citation>
    <scope>NUCLEOTIDE SEQUENCE</scope>
    <source>
        <strain evidence="21">HKST-UBA01</strain>
    </source>
</reference>